<feature type="transmembrane region" description="Helical" evidence="1">
    <location>
        <begin position="20"/>
        <end position="43"/>
    </location>
</feature>
<gene>
    <name evidence="2" type="ORF">GGR28_002353</name>
</gene>
<dbReference type="Proteomes" id="UP000576209">
    <property type="component" value="Unassembled WGS sequence"/>
</dbReference>
<name>A0A840ECM0_9BACT</name>
<organism evidence="2 3">
    <name type="scientific">Neolewinella aquimaris</name>
    <dbReference type="NCBI Taxonomy" id="1835722"/>
    <lineage>
        <taxon>Bacteria</taxon>
        <taxon>Pseudomonadati</taxon>
        <taxon>Bacteroidota</taxon>
        <taxon>Saprospiria</taxon>
        <taxon>Saprospirales</taxon>
        <taxon>Lewinellaceae</taxon>
        <taxon>Neolewinella</taxon>
    </lineage>
</organism>
<proteinExistence type="predicted"/>
<evidence type="ECO:0000313" key="2">
    <source>
        <dbReference type="EMBL" id="MBB4079728.1"/>
    </source>
</evidence>
<evidence type="ECO:0000256" key="1">
    <source>
        <dbReference type="SAM" id="Phobius"/>
    </source>
</evidence>
<sequence length="159" mass="18353">MIPDYTFRTEHPNPRTTRFLHLLFYFGAMLLLVAAVHSLYRYFTEWTVGDDNSHIWSLVLGLIYLIASILIGYFTYSHGGDGEDPPERFVEIEDGVMTYSLDQVTGRQVLDLATVREVSRPSVRELILSLRDGERVVLPVYLIDDEDKQRELESILTKL</sequence>
<comment type="caution">
    <text evidence="2">The sequence shown here is derived from an EMBL/GenBank/DDBJ whole genome shotgun (WGS) entry which is preliminary data.</text>
</comment>
<keyword evidence="1" id="KW-1133">Transmembrane helix</keyword>
<dbReference type="AlphaFoldDB" id="A0A840ECM0"/>
<accession>A0A840ECM0</accession>
<evidence type="ECO:0000313" key="3">
    <source>
        <dbReference type="Proteomes" id="UP000576209"/>
    </source>
</evidence>
<keyword evidence="3" id="KW-1185">Reference proteome</keyword>
<dbReference type="EMBL" id="JACIFF010000005">
    <property type="protein sequence ID" value="MBB4079728.1"/>
    <property type="molecule type" value="Genomic_DNA"/>
</dbReference>
<dbReference type="RefSeq" id="WP_183495959.1">
    <property type="nucleotide sequence ID" value="NZ_JACIFF010000005.1"/>
</dbReference>
<keyword evidence="1" id="KW-0472">Membrane</keyword>
<protein>
    <submittedName>
        <fullName evidence="2">Uncharacterized protein</fullName>
    </submittedName>
</protein>
<reference evidence="2 3" key="1">
    <citation type="submission" date="2020-08" db="EMBL/GenBank/DDBJ databases">
        <title>Genomic Encyclopedia of Type Strains, Phase IV (KMG-IV): sequencing the most valuable type-strain genomes for metagenomic binning, comparative biology and taxonomic classification.</title>
        <authorList>
            <person name="Goeker M."/>
        </authorList>
    </citation>
    <scope>NUCLEOTIDE SEQUENCE [LARGE SCALE GENOMIC DNA]</scope>
    <source>
        <strain evidence="2 3">DSM 105137</strain>
    </source>
</reference>
<feature type="transmembrane region" description="Helical" evidence="1">
    <location>
        <begin position="55"/>
        <end position="76"/>
    </location>
</feature>
<keyword evidence="1" id="KW-0812">Transmembrane</keyword>